<dbReference type="SMART" id="SM01209">
    <property type="entry name" value="GARS_A"/>
    <property type="match status" value="1"/>
</dbReference>
<evidence type="ECO:0000259" key="12">
    <source>
        <dbReference type="PROSITE" id="PS50975"/>
    </source>
</evidence>
<keyword evidence="5 11" id="KW-0547">Nucleotide-binding</keyword>
<comment type="subcellular location">
    <subcellularLocation>
        <location evidence="1 10">Cytoplasm</location>
    </subcellularLocation>
</comment>
<evidence type="ECO:0000256" key="1">
    <source>
        <dbReference type="ARBA" id="ARBA00004496"/>
    </source>
</evidence>
<dbReference type="InterPro" id="IPR005905">
    <property type="entry name" value="D_ala_D_ala"/>
</dbReference>
<gene>
    <name evidence="10" type="primary">ddl</name>
    <name evidence="13" type="ORF">QNJ86_04110</name>
</gene>
<keyword evidence="6 11" id="KW-0067">ATP-binding</keyword>
<sequence length="315" mass="33685">MVESVDPGQCQVALLVGGVSGEREVSLASGKGAQEALEQAGFPVTVLDPSNKEDLKRLIDGPFDVAFICLHGKYGEDGTLQGFLEMIGLPYIGSGVWSSALAMDKVKSKVFYSREQIPTPHSLVLNPTSTVDVEKIIEEVGFPCVVKPATEGSALGVCIVENRDDLAAAVEKVSELDRQVLIEHYVAGKELTVAVLGNDEPRALPIIEIVPVNEFYDYESKYVPGASQHLCPAPLDEKVTAEIQDLAVRAHRALGCEGVSRSDFILDEAGKAWILETNTIPGMTGTSLLPDSARAAGISFPELCTMLIGYALEGK</sequence>
<keyword evidence="14" id="KW-1185">Reference proteome</keyword>
<dbReference type="PANTHER" id="PTHR23132">
    <property type="entry name" value="D-ALANINE--D-ALANINE LIGASE"/>
    <property type="match status" value="1"/>
</dbReference>
<comment type="function">
    <text evidence="10">Cell wall formation.</text>
</comment>
<evidence type="ECO:0000256" key="5">
    <source>
        <dbReference type="ARBA" id="ARBA00022741"/>
    </source>
</evidence>
<keyword evidence="7 10" id="KW-0133">Cell shape</keyword>
<dbReference type="InterPro" id="IPR013815">
    <property type="entry name" value="ATP_grasp_subdomain_1"/>
</dbReference>
<dbReference type="InterPro" id="IPR000291">
    <property type="entry name" value="D-Ala_lig_Van_CS"/>
</dbReference>
<dbReference type="GO" id="GO:0008716">
    <property type="term" value="F:D-alanine-D-alanine ligase activity"/>
    <property type="evidence" value="ECO:0007669"/>
    <property type="project" value="UniProtKB-EC"/>
</dbReference>
<keyword evidence="3 10" id="KW-0963">Cytoplasm</keyword>
<comment type="pathway">
    <text evidence="10">Cell wall biogenesis; peptidoglycan biosynthesis.</text>
</comment>
<evidence type="ECO:0000256" key="11">
    <source>
        <dbReference type="PROSITE-ProRule" id="PRU00409"/>
    </source>
</evidence>
<dbReference type="InterPro" id="IPR011095">
    <property type="entry name" value="Dala_Dala_lig_C"/>
</dbReference>
<dbReference type="NCBIfam" id="NF002528">
    <property type="entry name" value="PRK01966.1-4"/>
    <property type="match status" value="1"/>
</dbReference>
<dbReference type="Proteomes" id="UP001232750">
    <property type="component" value="Unassembled WGS sequence"/>
</dbReference>
<comment type="catalytic activity">
    <reaction evidence="10">
        <text>2 D-alanine + ATP = D-alanyl-D-alanine + ADP + phosphate + H(+)</text>
        <dbReference type="Rhea" id="RHEA:11224"/>
        <dbReference type="ChEBI" id="CHEBI:15378"/>
        <dbReference type="ChEBI" id="CHEBI:30616"/>
        <dbReference type="ChEBI" id="CHEBI:43474"/>
        <dbReference type="ChEBI" id="CHEBI:57416"/>
        <dbReference type="ChEBI" id="CHEBI:57822"/>
        <dbReference type="ChEBI" id="CHEBI:456216"/>
        <dbReference type="EC" id="6.3.2.4"/>
    </reaction>
</comment>
<dbReference type="EMBL" id="JASJEU010000007">
    <property type="protein sequence ID" value="MDJ1649975.1"/>
    <property type="molecule type" value="Genomic_DNA"/>
</dbReference>
<reference evidence="13 14" key="1">
    <citation type="submission" date="2023-05" db="EMBL/GenBank/DDBJ databases">
        <title>Gordonibacter KGMB12511T sp. nov., isolated from faeces of healthy Korean.</title>
        <authorList>
            <person name="Kim H.S."/>
            <person name="Kim J.-S."/>
            <person name="Suh M.K."/>
            <person name="Eom M.K."/>
            <person name="Do H.E."/>
            <person name="Lee J.-S."/>
        </authorList>
    </citation>
    <scope>NUCLEOTIDE SEQUENCE [LARGE SCALE GENOMIC DNA]</scope>
    <source>
        <strain evidence="13 14">KGMB12511</strain>
    </source>
</reference>
<dbReference type="PROSITE" id="PS00843">
    <property type="entry name" value="DALA_DALA_LIGASE_1"/>
    <property type="match status" value="1"/>
</dbReference>
<protein>
    <recommendedName>
        <fullName evidence="10">D-alanine--D-alanine ligase</fullName>
        <ecNumber evidence="10">6.3.2.4</ecNumber>
    </recommendedName>
    <alternativeName>
        <fullName evidence="10">D-Ala-D-Ala ligase</fullName>
    </alternativeName>
    <alternativeName>
        <fullName evidence="10">D-alanylalanine synthetase</fullName>
    </alternativeName>
</protein>
<dbReference type="InterPro" id="IPR011761">
    <property type="entry name" value="ATP-grasp"/>
</dbReference>
<keyword evidence="8 10" id="KW-0573">Peptidoglycan synthesis</keyword>
<organism evidence="13 14">
    <name type="scientific">Gordonibacter faecis</name>
    <dbReference type="NCBI Taxonomy" id="3047475"/>
    <lineage>
        <taxon>Bacteria</taxon>
        <taxon>Bacillati</taxon>
        <taxon>Actinomycetota</taxon>
        <taxon>Coriobacteriia</taxon>
        <taxon>Eggerthellales</taxon>
        <taxon>Eggerthellaceae</taxon>
        <taxon>Gordonibacter</taxon>
    </lineage>
</organism>
<dbReference type="PROSITE" id="PS50975">
    <property type="entry name" value="ATP_GRASP"/>
    <property type="match status" value="1"/>
</dbReference>
<evidence type="ECO:0000256" key="2">
    <source>
        <dbReference type="ARBA" id="ARBA00010871"/>
    </source>
</evidence>
<dbReference type="RefSeq" id="WP_283831317.1">
    <property type="nucleotide sequence ID" value="NZ_JASJEU010000007.1"/>
</dbReference>
<evidence type="ECO:0000313" key="14">
    <source>
        <dbReference type="Proteomes" id="UP001232750"/>
    </source>
</evidence>
<comment type="similarity">
    <text evidence="2 10">Belongs to the D-alanine--D-alanine ligase family.</text>
</comment>
<dbReference type="PANTHER" id="PTHR23132:SF23">
    <property type="entry name" value="D-ALANINE--D-ALANINE LIGASE B"/>
    <property type="match status" value="1"/>
</dbReference>
<dbReference type="InterPro" id="IPR011127">
    <property type="entry name" value="Dala_Dala_lig_N"/>
</dbReference>
<keyword evidence="4 10" id="KW-0436">Ligase</keyword>
<keyword evidence="9 10" id="KW-0961">Cell wall biogenesis/degradation</keyword>
<accession>A0ABT7DKC7</accession>
<evidence type="ECO:0000256" key="8">
    <source>
        <dbReference type="ARBA" id="ARBA00022984"/>
    </source>
</evidence>
<dbReference type="NCBIfam" id="TIGR01205">
    <property type="entry name" value="D_ala_D_alaTIGR"/>
    <property type="match status" value="1"/>
</dbReference>
<evidence type="ECO:0000256" key="6">
    <source>
        <dbReference type="ARBA" id="ARBA00022840"/>
    </source>
</evidence>
<name>A0ABT7DKC7_9ACTN</name>
<dbReference type="Pfam" id="PF07478">
    <property type="entry name" value="Dala_Dala_lig_C"/>
    <property type="match status" value="1"/>
</dbReference>
<dbReference type="EC" id="6.3.2.4" evidence="10"/>
<dbReference type="PROSITE" id="PS00844">
    <property type="entry name" value="DALA_DALA_LIGASE_2"/>
    <property type="match status" value="1"/>
</dbReference>
<evidence type="ECO:0000256" key="9">
    <source>
        <dbReference type="ARBA" id="ARBA00023316"/>
    </source>
</evidence>
<dbReference type="Gene3D" id="3.30.1490.20">
    <property type="entry name" value="ATP-grasp fold, A domain"/>
    <property type="match status" value="1"/>
</dbReference>
<dbReference type="Gene3D" id="3.40.50.20">
    <property type="match status" value="1"/>
</dbReference>
<dbReference type="Gene3D" id="3.30.470.20">
    <property type="entry name" value="ATP-grasp fold, B domain"/>
    <property type="match status" value="1"/>
</dbReference>
<evidence type="ECO:0000256" key="3">
    <source>
        <dbReference type="ARBA" id="ARBA00022490"/>
    </source>
</evidence>
<dbReference type="SUPFAM" id="SSF56059">
    <property type="entry name" value="Glutathione synthetase ATP-binding domain-like"/>
    <property type="match status" value="1"/>
</dbReference>
<dbReference type="InterPro" id="IPR016185">
    <property type="entry name" value="PreATP-grasp_dom_sf"/>
</dbReference>
<evidence type="ECO:0000256" key="7">
    <source>
        <dbReference type="ARBA" id="ARBA00022960"/>
    </source>
</evidence>
<dbReference type="NCBIfam" id="NF002378">
    <property type="entry name" value="PRK01372.1"/>
    <property type="match status" value="1"/>
</dbReference>
<dbReference type="Pfam" id="PF01820">
    <property type="entry name" value="Dala_Dala_lig_N"/>
    <property type="match status" value="1"/>
</dbReference>
<dbReference type="SUPFAM" id="SSF52440">
    <property type="entry name" value="PreATP-grasp domain"/>
    <property type="match status" value="1"/>
</dbReference>
<dbReference type="HAMAP" id="MF_00047">
    <property type="entry name" value="Dala_Dala_lig"/>
    <property type="match status" value="1"/>
</dbReference>
<comment type="caution">
    <text evidence="13">The sequence shown here is derived from an EMBL/GenBank/DDBJ whole genome shotgun (WGS) entry which is preliminary data.</text>
</comment>
<evidence type="ECO:0000313" key="13">
    <source>
        <dbReference type="EMBL" id="MDJ1649975.1"/>
    </source>
</evidence>
<feature type="domain" description="ATP-grasp" evidence="12">
    <location>
        <begin position="109"/>
        <end position="309"/>
    </location>
</feature>
<evidence type="ECO:0000256" key="10">
    <source>
        <dbReference type="HAMAP-Rule" id="MF_00047"/>
    </source>
</evidence>
<evidence type="ECO:0000256" key="4">
    <source>
        <dbReference type="ARBA" id="ARBA00022598"/>
    </source>
</evidence>
<dbReference type="PIRSF" id="PIRSF039102">
    <property type="entry name" value="Ddl/VanB"/>
    <property type="match status" value="1"/>
</dbReference>
<proteinExistence type="inferred from homology"/>